<keyword evidence="1" id="KW-1133">Transmembrane helix</keyword>
<evidence type="ECO:0000313" key="3">
    <source>
        <dbReference type="Proteomes" id="UP000541535"/>
    </source>
</evidence>
<evidence type="ECO:0000313" key="2">
    <source>
        <dbReference type="EMBL" id="MBB3119997.1"/>
    </source>
</evidence>
<name>A0A7W5BBA4_9BURK</name>
<feature type="transmembrane region" description="Helical" evidence="1">
    <location>
        <begin position="81"/>
        <end position="102"/>
    </location>
</feature>
<feature type="transmembrane region" description="Helical" evidence="1">
    <location>
        <begin position="217"/>
        <end position="241"/>
    </location>
</feature>
<protein>
    <submittedName>
        <fullName evidence="2">Putative membrane protein</fullName>
    </submittedName>
</protein>
<sequence length="258" mass="27890">MSKSDYLSALSKALAGLPPDTVAKTLAYYEQRFIDGLAVGRSEAEIAQELDEPRKIAMTLRANAHLHAFEERRSPANLARMAMSFLGLAVFNLFMVVPAVVYSSMLMALYATAFAFYLSGIAITASGLAGANELVLNGPLRHLVIFDDDEDRSMQTRVSIGADGLQVQQEPSPALQAALDGETSRSGRLMEKAEAVAESGVRISTDLDAESRTAQTAIGVSLILGGILLCLLSIVVTRYTVIGIRRYIEMNFSLLRGR</sequence>
<dbReference type="Pfam" id="PF22564">
    <property type="entry name" value="HAAS"/>
    <property type="match status" value="1"/>
</dbReference>
<reference evidence="2 3" key="1">
    <citation type="submission" date="2020-08" db="EMBL/GenBank/DDBJ databases">
        <title>Genomic Encyclopedia of Type Strains, Phase III (KMG-III): the genomes of soil and plant-associated and newly described type strains.</title>
        <authorList>
            <person name="Whitman W."/>
        </authorList>
    </citation>
    <scope>NUCLEOTIDE SEQUENCE [LARGE SCALE GENOMIC DNA]</scope>
    <source>
        <strain evidence="2 3">CECT 8897</strain>
    </source>
</reference>
<feature type="transmembrane region" description="Helical" evidence="1">
    <location>
        <begin position="109"/>
        <end position="131"/>
    </location>
</feature>
<gene>
    <name evidence="2" type="ORF">FHS03_003056</name>
</gene>
<dbReference type="AlphaFoldDB" id="A0A7W5BBA4"/>
<dbReference type="Proteomes" id="UP000541535">
    <property type="component" value="Unassembled WGS sequence"/>
</dbReference>
<keyword evidence="1" id="KW-0812">Transmembrane</keyword>
<keyword evidence="3" id="KW-1185">Reference proteome</keyword>
<accession>A0A7W5BBA4</accession>
<dbReference type="EMBL" id="JACHXD010000008">
    <property type="protein sequence ID" value="MBB3119997.1"/>
    <property type="molecule type" value="Genomic_DNA"/>
</dbReference>
<proteinExistence type="predicted"/>
<comment type="caution">
    <text evidence="2">The sequence shown here is derived from an EMBL/GenBank/DDBJ whole genome shotgun (WGS) entry which is preliminary data.</text>
</comment>
<evidence type="ECO:0000256" key="1">
    <source>
        <dbReference type="SAM" id="Phobius"/>
    </source>
</evidence>
<keyword evidence="1" id="KW-0472">Membrane</keyword>
<organism evidence="2 3">
    <name type="scientific">Pseudoduganella violacea</name>
    <dbReference type="NCBI Taxonomy" id="1715466"/>
    <lineage>
        <taxon>Bacteria</taxon>
        <taxon>Pseudomonadati</taxon>
        <taxon>Pseudomonadota</taxon>
        <taxon>Betaproteobacteria</taxon>
        <taxon>Burkholderiales</taxon>
        <taxon>Oxalobacteraceae</taxon>
        <taxon>Telluria group</taxon>
        <taxon>Pseudoduganella</taxon>
    </lineage>
</organism>
<dbReference type="RefSeq" id="WP_183441793.1">
    <property type="nucleotide sequence ID" value="NZ_JACHXD010000008.1"/>
</dbReference>